<dbReference type="InterPro" id="IPR035958">
    <property type="entry name" value="SecB-like_sf"/>
</dbReference>
<evidence type="ECO:0000256" key="1">
    <source>
        <dbReference type="ARBA" id="ARBA00009990"/>
    </source>
</evidence>
<organism evidence="6 7">
    <name type="scientific">Bartonella australis (strain Aust/NH1)</name>
    <dbReference type="NCBI Taxonomy" id="1094489"/>
    <lineage>
        <taxon>Bacteria</taxon>
        <taxon>Pseudomonadati</taxon>
        <taxon>Pseudomonadota</taxon>
        <taxon>Alphaproteobacteria</taxon>
        <taxon>Hyphomicrobiales</taxon>
        <taxon>Bartonellaceae</taxon>
        <taxon>Bartonella</taxon>
    </lineage>
</organism>
<dbReference type="EMBL" id="CP003123">
    <property type="protein sequence ID" value="AGF74482.1"/>
    <property type="molecule type" value="Genomic_DNA"/>
</dbReference>
<dbReference type="Proteomes" id="UP000011729">
    <property type="component" value="Chromosome"/>
</dbReference>
<evidence type="ECO:0000313" key="7">
    <source>
        <dbReference type="Proteomes" id="UP000011729"/>
    </source>
</evidence>
<dbReference type="GO" id="GO:0051082">
    <property type="term" value="F:unfolded protein binding"/>
    <property type="evidence" value="ECO:0007669"/>
    <property type="project" value="InterPro"/>
</dbReference>
<keyword evidence="4" id="KW-0811">Translocation</keyword>
<comment type="similarity">
    <text evidence="1">Belongs to the SecB family.</text>
</comment>
<accession>M1NYG0</accession>
<dbReference type="PRINTS" id="PR01594">
    <property type="entry name" value="SECBCHAPRONE"/>
</dbReference>
<dbReference type="SUPFAM" id="SSF54611">
    <property type="entry name" value="SecB-like"/>
    <property type="match status" value="1"/>
</dbReference>
<dbReference type="PANTHER" id="PTHR36918">
    <property type="match status" value="1"/>
</dbReference>
<keyword evidence="2" id="KW-0813">Transport</keyword>
<name>M1NYG0_BARAA</name>
<dbReference type="Gene3D" id="3.10.420.10">
    <property type="entry name" value="SecB-like"/>
    <property type="match status" value="1"/>
</dbReference>
<dbReference type="eggNOG" id="COG1952">
    <property type="taxonomic scope" value="Bacteria"/>
</dbReference>
<dbReference type="GO" id="GO:0015031">
    <property type="term" value="P:protein transport"/>
    <property type="evidence" value="ECO:0007669"/>
    <property type="project" value="UniProtKB-KW"/>
</dbReference>
<evidence type="ECO:0000256" key="2">
    <source>
        <dbReference type="ARBA" id="ARBA00022448"/>
    </source>
</evidence>
<dbReference type="GO" id="GO:0051262">
    <property type="term" value="P:protein tetramerization"/>
    <property type="evidence" value="ECO:0007669"/>
    <property type="project" value="InterPro"/>
</dbReference>
<dbReference type="PANTHER" id="PTHR36918:SF1">
    <property type="entry name" value="PROTEIN-EXPORT PROTEIN SECB"/>
    <property type="match status" value="1"/>
</dbReference>
<keyword evidence="5" id="KW-0143">Chaperone</keyword>
<sequence length="110" mass="12780">MRCLIKGIKYMPEQKSTEMAFQIQHICTKDISFEALNVQQIFQQEWQPEGTLDLSTVFSQPANKMYAAALYVTVITPLDGKIAFPCEIKQAGIFFVMNERRRRCATLRWQ</sequence>
<dbReference type="STRING" id="1094489.BAnh1_06030"/>
<dbReference type="KEGG" id="baus:BAnh1_06030"/>
<dbReference type="PATRIC" id="fig|1094489.3.peg.742"/>
<keyword evidence="3" id="KW-0653">Protein transport</keyword>
<proteinExistence type="inferred from homology"/>
<keyword evidence="7" id="KW-1185">Reference proteome</keyword>
<dbReference type="Pfam" id="PF02556">
    <property type="entry name" value="SecB"/>
    <property type="match status" value="1"/>
</dbReference>
<gene>
    <name evidence="6" type="ordered locus">BAnh1_06030</name>
</gene>
<protein>
    <submittedName>
        <fullName evidence="6">Protein-export chaperone SecB</fullName>
    </submittedName>
</protein>
<evidence type="ECO:0000313" key="6">
    <source>
        <dbReference type="EMBL" id="AGF74482.1"/>
    </source>
</evidence>
<dbReference type="InterPro" id="IPR003708">
    <property type="entry name" value="SecB"/>
</dbReference>
<evidence type="ECO:0000256" key="3">
    <source>
        <dbReference type="ARBA" id="ARBA00022927"/>
    </source>
</evidence>
<evidence type="ECO:0000256" key="5">
    <source>
        <dbReference type="ARBA" id="ARBA00023186"/>
    </source>
</evidence>
<dbReference type="AlphaFoldDB" id="M1NYG0"/>
<reference evidence="6 7" key="1">
    <citation type="journal article" date="2013" name="PLoS Genet.">
        <title>A gene transfer agent and a dynamic repertoire of secretion systems hold the keys to the explosive radiation of the emerging pathogen Bartonella.</title>
        <authorList>
            <person name="Guy L."/>
            <person name="Nystedt B."/>
            <person name="Toft C."/>
            <person name="Zaremba-Niedzwiedzka K."/>
            <person name="Berglund E.C."/>
            <person name="Granberg F."/>
            <person name="Naslund K."/>
            <person name="Eriksson A.S."/>
            <person name="Andersson S.G."/>
        </authorList>
    </citation>
    <scope>NUCLEOTIDE SEQUENCE [LARGE SCALE GENOMIC DNA]</scope>
    <source>
        <strain evidence="6 7">Aust/NH1</strain>
    </source>
</reference>
<dbReference type="HOGENOM" id="CLU_173067_0_0_5"/>
<evidence type="ECO:0000256" key="4">
    <source>
        <dbReference type="ARBA" id="ARBA00023010"/>
    </source>
</evidence>